<feature type="compositionally biased region" description="Basic and acidic residues" evidence="1">
    <location>
        <begin position="999"/>
        <end position="1016"/>
    </location>
</feature>
<evidence type="ECO:0000259" key="3">
    <source>
        <dbReference type="PROSITE" id="PS50106"/>
    </source>
</evidence>
<dbReference type="RefSeq" id="XP_030759242.1">
    <property type="nucleotide sequence ID" value="XM_030903382.1"/>
</dbReference>
<dbReference type="SUPFAM" id="SSF50729">
    <property type="entry name" value="PH domain-like"/>
    <property type="match status" value="2"/>
</dbReference>
<feature type="compositionally biased region" description="Polar residues" evidence="1">
    <location>
        <begin position="1338"/>
        <end position="1359"/>
    </location>
</feature>
<feature type="compositionally biased region" description="Low complexity" evidence="1">
    <location>
        <begin position="820"/>
        <end position="870"/>
    </location>
</feature>
<feature type="compositionally biased region" description="Basic and acidic residues" evidence="1">
    <location>
        <begin position="362"/>
        <end position="377"/>
    </location>
</feature>
<dbReference type="SMART" id="SM00233">
    <property type="entry name" value="PH"/>
    <property type="match status" value="2"/>
</dbReference>
<feature type="compositionally biased region" description="Basic and acidic residues" evidence="1">
    <location>
        <begin position="1202"/>
        <end position="1230"/>
    </location>
</feature>
<gene>
    <name evidence="5" type="primary">LOC115884730</name>
</gene>
<feature type="region of interest" description="Disordered" evidence="1">
    <location>
        <begin position="292"/>
        <end position="311"/>
    </location>
</feature>
<dbReference type="CDD" id="cd00136">
    <property type="entry name" value="PDZ_canonical"/>
    <property type="match status" value="1"/>
</dbReference>
<feature type="compositionally biased region" description="Polar residues" evidence="1">
    <location>
        <begin position="738"/>
        <end position="761"/>
    </location>
</feature>
<dbReference type="InterPro" id="IPR011993">
    <property type="entry name" value="PH-like_dom_sf"/>
</dbReference>
<evidence type="ECO:0000313" key="5">
    <source>
        <dbReference type="RefSeq" id="XP_030759242.1"/>
    </source>
</evidence>
<feature type="region of interest" description="Disordered" evidence="1">
    <location>
        <begin position="820"/>
        <end position="1147"/>
    </location>
</feature>
<dbReference type="OrthoDB" id="2157866at2759"/>
<dbReference type="PANTHER" id="PTHR47644">
    <property type="entry name" value="AGAP008221-PA"/>
    <property type="match status" value="1"/>
</dbReference>
<protein>
    <submittedName>
        <fullName evidence="5">Uncharacterized protein LOC115884730 isoform X4</fullName>
    </submittedName>
</protein>
<proteinExistence type="predicted"/>
<sequence length="1722" mass="191886">MKGVLKKDITADQHTGYLGTSRVVLNHFDVSTQADIQHQALNYGSEDEIMGRLYGQGRRRESGPAGGSTLYSKQDIREQYCISERGLGALENSKQSIFGCISSHHSSPCSTRSASSLLTACVKQKVSSDENLYELYKRHPSEYAPFPKRQRYPWMPLTPEIYRHDIDLKSSSYFRRKPQIDPSRYTWMPSDDESIRMEKPKSILDSRNQMPSMQPNQAGKKHVSFARSHTLTSFDDAMSSLTSSSSHLNRITRSQERLLEVKIAEDAITKQPELSENVVILDKIKRAPMKTQATQTDVGLGRKPITPGNLHLSPRTIQKVKMVSQAAQTNGYNGRKLAKSLSEAGNKLAMSPKNEFSFFDPASEHEPLQRTQSDEPPRSPFFPITPPQAYLPPENPPQSESSSLSKSEEHESEDSVESKQEIFIDFKPQVPAGRDKMVKRPLVKTASDGVILVEKRKNHKDEDSVVPNLKKYNSISHENIQVVEERRPFTPYFQKAPIRNEGICKPLEENIYSSTDGCLFTQDSIDEEFHENFIFNKNYINRQDSQNSSNVEIGKCVVFQNDESVVPSISLRPDMKLSPFTSNDDIRDQSDGNWNESQVTVLQVDSGTDNGTPFSSSEVVSLSSPVAINLLTPSSRRKELLILQHQQRSSMDIETLDEELGDQPTQPQIVVDKLSTKLEVPTPLSPNPKHSPTLLKVGHHRSGALISRQKRTESPPVVLESPLPAVVPDLLLARTDSCKTNTDVSESTTTDDYITANSGTDSSKKSGSLKELEKQVVQQQQQAFQKAIVKAGVPDTAESSFDSAKGSMDTFMAEDMVVPSVSPSYSPKPPSESSSISRKNSSTPLPQIISGRSTPSDDSSSCGSYSVGASIPDLLDSRYSIPSGSPNKTWQGSEDEERSVHYSSSGYYESPIEDDFTLKSSRHEDYTRSKKRRDFHLELTHTSKPQPSSKNKQKYGEAKNTPEKENHTKLLGEKLKRTKSRTRSPMQGQKKNIQGRRSPYKEKNAAYEEKNYKATSDESSTGREYAAGQNSPRKSKKSKDNNRRRSLPRSPIRLKTDKRSSAEYQPSSLPGSLCRRKSFKQSKSLQSIHLDGKKTGSKSPISQKNVQNSSKETATLKALSAESLRSVSPGSDSVFYSDPSSHTTDHQIHCLHCGKEVDVITDEAEKSLSSSEPQPDIVQPPAGFADSPKLKPGRLFKKVDKRIRSEERSQAEGKRNKYKPDARAKSEERGGPPTPGQHPPPPSSPSPNRPALAAGRSGSTGGLKLRSRSPHHHHHHHHGSSSGGVGGEQLKTANSSPSILPGAPEEEDDDQGVYGASYGPGRWLYVDERDELQGGGSSATSLSPTDQEQIRRTSVSSTESEQDFRKRYQAITHRMVHRKSCLEMYKKQTNKSFECDKTVVVRRQSGEFGFRIHGSKPVVVSAIEQGTPAESSGLEVGDIVLSVNGVSVLDKSHSEVVKIAHAGSDTLTLEVARTCYALNASTEEQADTNASYSGYLWKLSGYASGTMTNKWIRRWFCLKQNNCLYYYKTDSEKQPVGVVMLFEHEVVTLSDDDSGLSKPHRFVIQRDDSVPLHLAADTDTARNRWVDVIGKAIQDSRVVDEFLDQSKRNLNLQPDAIVDPDCFGHLIKLGTQWKSWSRRYCVLKDACLYFYHDANASNAFGVAYLHGYRVQQSSSGSKKHAFEIVPPETGQKSYYFHAESETDKKRWITALEYSIDKWLKVK</sequence>
<feature type="region of interest" description="Disordered" evidence="1">
    <location>
        <begin position="1164"/>
        <end position="1316"/>
    </location>
</feature>
<dbReference type="PROSITE" id="PS50003">
    <property type="entry name" value="PH_DOMAIN"/>
    <property type="match status" value="1"/>
</dbReference>
<feature type="domain" description="PH" evidence="2">
    <location>
        <begin position="1489"/>
        <end position="1716"/>
    </location>
</feature>
<dbReference type="FunCoup" id="A0A6J2Y6J6">
    <property type="interactions" value="18"/>
</dbReference>
<dbReference type="CDD" id="cd00821">
    <property type="entry name" value="PH"/>
    <property type="match status" value="1"/>
</dbReference>
<dbReference type="PROSITE" id="PS50106">
    <property type="entry name" value="PDZ"/>
    <property type="match status" value="1"/>
</dbReference>
<name>A0A6J2Y6J6_SITOR</name>
<feature type="compositionally biased region" description="Polar residues" evidence="1">
    <location>
        <begin position="1097"/>
        <end position="1113"/>
    </location>
</feature>
<feature type="compositionally biased region" description="Pro residues" evidence="1">
    <location>
        <begin position="1232"/>
        <end position="1248"/>
    </location>
</feature>
<feature type="compositionally biased region" description="Pro residues" evidence="1">
    <location>
        <begin position="378"/>
        <end position="396"/>
    </location>
</feature>
<dbReference type="Pfam" id="PF00169">
    <property type="entry name" value="PH"/>
    <property type="match status" value="2"/>
</dbReference>
<dbReference type="Proteomes" id="UP000504635">
    <property type="component" value="Unplaced"/>
</dbReference>
<evidence type="ECO:0000313" key="4">
    <source>
        <dbReference type="Proteomes" id="UP000504635"/>
    </source>
</evidence>
<dbReference type="InterPro" id="IPR001849">
    <property type="entry name" value="PH_domain"/>
</dbReference>
<dbReference type="Gene3D" id="2.30.42.10">
    <property type="match status" value="1"/>
</dbReference>
<dbReference type="SMART" id="SM00228">
    <property type="entry name" value="PDZ"/>
    <property type="match status" value="1"/>
</dbReference>
<dbReference type="Pfam" id="PF00595">
    <property type="entry name" value="PDZ"/>
    <property type="match status" value="1"/>
</dbReference>
<feature type="compositionally biased region" description="Basic and acidic residues" evidence="1">
    <location>
        <begin position="954"/>
        <end position="975"/>
    </location>
</feature>
<dbReference type="Gene3D" id="2.30.29.30">
    <property type="entry name" value="Pleckstrin-homology domain (PH domain)/Phosphotyrosine-binding domain (PTB)"/>
    <property type="match status" value="2"/>
</dbReference>
<feature type="region of interest" description="Disordered" evidence="1">
    <location>
        <begin position="357"/>
        <end position="422"/>
    </location>
</feature>
<dbReference type="InParanoid" id="A0A6J2Y6J6"/>
<feature type="compositionally biased region" description="Basic residues" evidence="1">
    <location>
        <begin position="1191"/>
        <end position="1201"/>
    </location>
</feature>
<dbReference type="InterPro" id="IPR036034">
    <property type="entry name" value="PDZ_sf"/>
</dbReference>
<feature type="compositionally biased region" description="Polar residues" evidence="1">
    <location>
        <begin position="983"/>
        <end position="992"/>
    </location>
</feature>
<feature type="domain" description="PDZ" evidence="3">
    <location>
        <begin position="1397"/>
        <end position="1475"/>
    </location>
</feature>
<evidence type="ECO:0000259" key="2">
    <source>
        <dbReference type="PROSITE" id="PS50003"/>
    </source>
</evidence>
<evidence type="ECO:0000256" key="1">
    <source>
        <dbReference type="SAM" id="MobiDB-lite"/>
    </source>
</evidence>
<feature type="region of interest" description="Disordered" evidence="1">
    <location>
        <begin position="738"/>
        <end position="767"/>
    </location>
</feature>
<feature type="compositionally biased region" description="Basic residues" evidence="1">
    <location>
        <begin position="1265"/>
        <end position="1279"/>
    </location>
</feature>
<reference evidence="5" key="1">
    <citation type="submission" date="2025-08" db="UniProtKB">
        <authorList>
            <consortium name="RefSeq"/>
        </authorList>
    </citation>
    <scope>IDENTIFICATION</scope>
    <source>
        <tissue evidence="5">Gonads</tissue>
    </source>
</reference>
<dbReference type="GeneID" id="115884730"/>
<keyword evidence="4" id="KW-1185">Reference proteome</keyword>
<feature type="region of interest" description="Disordered" evidence="1">
    <location>
        <begin position="1332"/>
        <end position="1362"/>
    </location>
</feature>
<accession>A0A6J2Y6J6</accession>
<dbReference type="InterPro" id="IPR001478">
    <property type="entry name" value="PDZ"/>
</dbReference>
<feature type="compositionally biased region" description="Polar residues" evidence="1">
    <location>
        <begin position="880"/>
        <end position="892"/>
    </location>
</feature>
<dbReference type="SUPFAM" id="SSF50156">
    <property type="entry name" value="PDZ domain-like"/>
    <property type="match status" value="1"/>
</dbReference>
<organism evidence="4 5">
    <name type="scientific">Sitophilus oryzae</name>
    <name type="common">Rice weevil</name>
    <name type="synonym">Curculio oryzae</name>
    <dbReference type="NCBI Taxonomy" id="7048"/>
    <lineage>
        <taxon>Eukaryota</taxon>
        <taxon>Metazoa</taxon>
        <taxon>Ecdysozoa</taxon>
        <taxon>Arthropoda</taxon>
        <taxon>Hexapoda</taxon>
        <taxon>Insecta</taxon>
        <taxon>Pterygota</taxon>
        <taxon>Neoptera</taxon>
        <taxon>Endopterygota</taxon>
        <taxon>Coleoptera</taxon>
        <taxon>Polyphaga</taxon>
        <taxon>Cucujiformia</taxon>
        <taxon>Curculionidae</taxon>
        <taxon>Dryophthorinae</taxon>
        <taxon>Sitophilus</taxon>
    </lineage>
</organism>
<dbReference type="PANTHER" id="PTHR47644:SF1">
    <property type="entry name" value="PDZ DOMAIN-CONTAINING PROTEIN"/>
    <property type="match status" value="1"/>
</dbReference>